<feature type="binding site" evidence="2">
    <location>
        <position position="175"/>
    </location>
    <ligand>
        <name>L-glutamate</name>
        <dbReference type="ChEBI" id="CHEBI:29985"/>
    </ligand>
</feature>
<keyword evidence="3" id="KW-0472">Membrane</keyword>
<dbReference type="Gene3D" id="3.60.20.40">
    <property type="match status" value="1"/>
</dbReference>
<feature type="binding site" evidence="2">
    <location>
        <begin position="465"/>
        <end position="467"/>
    </location>
    <ligand>
        <name>L-glutamate</name>
        <dbReference type="ChEBI" id="CHEBI:29985"/>
    </ligand>
</feature>
<evidence type="ECO:0000313" key="4">
    <source>
        <dbReference type="EMBL" id="KAK3238347.1"/>
    </source>
</evidence>
<keyword evidence="3" id="KW-1133">Transmembrane helix</keyword>
<protein>
    <recommendedName>
        <fullName evidence="6">Gamma-glutamyltransferase</fullName>
    </recommendedName>
</protein>
<dbReference type="AlphaFoldDB" id="A0AAE0BMI3"/>
<dbReference type="SUPFAM" id="SSF56235">
    <property type="entry name" value="N-terminal nucleophile aminohydrolases (Ntn hydrolases)"/>
    <property type="match status" value="1"/>
</dbReference>
<dbReference type="PANTHER" id="PTHR11686:SF9">
    <property type="entry name" value="RE13973P"/>
    <property type="match status" value="1"/>
</dbReference>
<name>A0AAE0BMI3_9CHLO</name>
<accession>A0AAE0BMI3</accession>
<reference evidence="4 5" key="1">
    <citation type="journal article" date="2015" name="Genome Biol. Evol.">
        <title>Comparative Genomics of a Bacterivorous Green Alga Reveals Evolutionary Causalities and Consequences of Phago-Mixotrophic Mode of Nutrition.</title>
        <authorList>
            <person name="Burns J.A."/>
            <person name="Paasch A."/>
            <person name="Narechania A."/>
            <person name="Kim E."/>
        </authorList>
    </citation>
    <scope>NUCLEOTIDE SEQUENCE [LARGE SCALE GENOMIC DNA]</scope>
    <source>
        <strain evidence="4 5">PLY_AMNH</strain>
    </source>
</reference>
<feature type="active site" description="Nucleophile" evidence="1">
    <location>
        <position position="447"/>
    </location>
</feature>
<evidence type="ECO:0008006" key="6">
    <source>
        <dbReference type="Google" id="ProtNLM"/>
    </source>
</evidence>
<dbReference type="InterPro" id="IPR000101">
    <property type="entry name" value="GGT_peptidase"/>
</dbReference>
<dbReference type="Proteomes" id="UP001190700">
    <property type="component" value="Unassembled WGS sequence"/>
</dbReference>
<dbReference type="InterPro" id="IPR029055">
    <property type="entry name" value="Ntn_hydrolases_N"/>
</dbReference>
<sequence>MRAQQIELPSFYDIDIDDELEPVPFESDFFTSAGPRKTKFQKATDFLSRRPSPLCNSISVVLTLICLVLLSWILARSGGASDSAASPSPATTPDVPVDVDSVRASQAAIATDDLRCSNIGRDIMQHGGNAVDAAVAGALCIGVVNLVSRPNGTSEEPPCLIMLPHIPWEKVIDAREVAPAAATQEMFVGSPGASVTGGLAVAVPGEVAGLHMAWQRHGQLAWERLVEPAIALAEGCSVNHHLARSVQQEADVIKAHPALAQLLLPRGVPLQEGDTLRLPQLAKTLRAIAQDGAAHFYTGAFAKSLAQDVQQAGGILTEDDLLAYHPVIRQPLQVDTMGVTVLGVPPPSSGGAAVIMILQILAGYALPLAADVALAAHRLVEAFKHAFALRMNLGDPSFLPPELARDSLRDMLDPDFAASVRANTSDDSTLEARKYGGKWNQLEDHGTSHLSVVDAGRMAVAMTTTINTHFGSKVCLHSVGPRLGAAQSTRRNLRRLGAAQSTRRNLRRLGTAQSTRRNLRRLGAAQSTRRNLRRLGAA</sequence>
<evidence type="ECO:0000313" key="5">
    <source>
        <dbReference type="Proteomes" id="UP001190700"/>
    </source>
</evidence>
<proteinExistence type="predicted"/>
<organism evidence="4 5">
    <name type="scientific">Cymbomonas tetramitiformis</name>
    <dbReference type="NCBI Taxonomy" id="36881"/>
    <lineage>
        <taxon>Eukaryota</taxon>
        <taxon>Viridiplantae</taxon>
        <taxon>Chlorophyta</taxon>
        <taxon>Pyramimonadophyceae</taxon>
        <taxon>Pyramimonadales</taxon>
        <taxon>Pyramimonadaceae</taxon>
        <taxon>Cymbomonas</taxon>
    </lineage>
</organism>
<dbReference type="PANTHER" id="PTHR11686">
    <property type="entry name" value="GAMMA GLUTAMYL TRANSPEPTIDASE"/>
    <property type="match status" value="1"/>
</dbReference>
<dbReference type="PRINTS" id="PR01210">
    <property type="entry name" value="GGTRANSPTASE"/>
</dbReference>
<dbReference type="Pfam" id="PF01019">
    <property type="entry name" value="G_glu_transpept"/>
    <property type="match status" value="1"/>
</dbReference>
<keyword evidence="5" id="KW-1185">Reference proteome</keyword>
<dbReference type="GO" id="GO:0005886">
    <property type="term" value="C:plasma membrane"/>
    <property type="evidence" value="ECO:0007669"/>
    <property type="project" value="TreeGrafter"/>
</dbReference>
<keyword evidence="3" id="KW-0812">Transmembrane</keyword>
<feature type="non-terminal residue" evidence="4">
    <location>
        <position position="538"/>
    </location>
</feature>
<evidence type="ECO:0000256" key="2">
    <source>
        <dbReference type="PIRSR" id="PIRSR600101-2"/>
    </source>
</evidence>
<dbReference type="GO" id="GO:0036374">
    <property type="term" value="F:glutathione hydrolase activity"/>
    <property type="evidence" value="ECO:0007669"/>
    <property type="project" value="InterPro"/>
</dbReference>
<dbReference type="InterPro" id="IPR043137">
    <property type="entry name" value="GGT_ssub_C"/>
</dbReference>
<dbReference type="FunFam" id="1.10.246.130:FF:000001">
    <property type="entry name" value="Gamma-glutamyltransferase 5 isoform 1"/>
    <property type="match status" value="1"/>
</dbReference>
<feature type="transmembrane region" description="Helical" evidence="3">
    <location>
        <begin position="54"/>
        <end position="75"/>
    </location>
</feature>
<evidence type="ECO:0000256" key="1">
    <source>
        <dbReference type="PIRSR" id="PIRSR600101-1"/>
    </source>
</evidence>
<evidence type="ECO:0000256" key="3">
    <source>
        <dbReference type="SAM" id="Phobius"/>
    </source>
</evidence>
<dbReference type="EMBL" id="LGRX02034247">
    <property type="protein sequence ID" value="KAK3238347.1"/>
    <property type="molecule type" value="Genomic_DNA"/>
</dbReference>
<dbReference type="GO" id="GO:0006751">
    <property type="term" value="P:glutathione catabolic process"/>
    <property type="evidence" value="ECO:0007669"/>
    <property type="project" value="InterPro"/>
</dbReference>
<gene>
    <name evidence="4" type="ORF">CYMTET_51636</name>
</gene>
<comment type="caution">
    <text evidence="4">The sequence shown here is derived from an EMBL/GenBank/DDBJ whole genome shotgun (WGS) entry which is preliminary data.</text>
</comment>
<dbReference type="Gene3D" id="1.10.246.130">
    <property type="match status" value="1"/>
</dbReference>
<dbReference type="InterPro" id="IPR043138">
    <property type="entry name" value="GGT_lsub"/>
</dbReference>